<feature type="transmembrane region" description="Helical" evidence="6">
    <location>
        <begin position="272"/>
        <end position="295"/>
    </location>
</feature>
<keyword evidence="2" id="KW-1003">Cell membrane</keyword>
<feature type="transmembrane region" description="Helical" evidence="6">
    <location>
        <begin position="29"/>
        <end position="49"/>
    </location>
</feature>
<dbReference type="Proteomes" id="UP001228690">
    <property type="component" value="Chromosome"/>
</dbReference>
<gene>
    <name evidence="7" type="ORF">P0082_06260</name>
</gene>
<dbReference type="EMBL" id="CP123443">
    <property type="protein sequence ID" value="WGK68083.1"/>
    <property type="molecule type" value="Genomic_DNA"/>
</dbReference>
<dbReference type="PANTHER" id="PTHR47089:SF1">
    <property type="entry name" value="GUANOSINE ABC TRANSPORTER PERMEASE PROTEIN NUPP"/>
    <property type="match status" value="1"/>
</dbReference>
<evidence type="ECO:0000256" key="1">
    <source>
        <dbReference type="ARBA" id="ARBA00004651"/>
    </source>
</evidence>
<evidence type="ECO:0000313" key="7">
    <source>
        <dbReference type="EMBL" id="WGK68083.1"/>
    </source>
</evidence>
<keyword evidence="5 6" id="KW-0472">Membrane</keyword>
<sequence>MNTSDKVRPGQPAYSGQFRLIETLLNRPAMLTLGIIAAAFLAGTLFLAVSGYNPRHMYTSIIRSILGVDPDRIGNASGNAFNARYIGEWLTVSIPLILTGLSMAFALKTGLWNIGAEGQYTVGVLTATLTAFFFPPVPVLHSFACVLFAVLAGGIWGGLIGWFKARFQISEVVGTIMMNYIALFLLRIFVRLIPGTNTYRTPDFPATALLQAPWLKALTNRSELSYGLFWAILAVLFYFIIQEKTGFGLSLRITGHNQDGARYAGLPVRRHITMSMFIAGTFAGLAGAVVALGSFRYGRLLGAMDNYGFTGITVALVGQGATMATVWAGLLFGALQSAQGSMQQKGIPAEIVQIMIGLVVIFIAFQSGMRLLLEKRKQTLKQRQHSGLEVSDPKSG</sequence>
<dbReference type="PANTHER" id="PTHR47089">
    <property type="entry name" value="ABC TRANSPORTER, PERMEASE PROTEIN"/>
    <property type="match status" value="1"/>
</dbReference>
<dbReference type="RefSeq" id="WP_326926248.1">
    <property type="nucleotide sequence ID" value="NZ_CP123443.1"/>
</dbReference>
<evidence type="ECO:0000256" key="4">
    <source>
        <dbReference type="ARBA" id="ARBA00022989"/>
    </source>
</evidence>
<keyword evidence="3 6" id="KW-0812">Transmembrane</keyword>
<keyword evidence="4 6" id="KW-1133">Transmembrane helix</keyword>
<feature type="transmembrane region" description="Helical" evidence="6">
    <location>
        <begin position="144"/>
        <end position="163"/>
    </location>
</feature>
<feature type="transmembrane region" description="Helical" evidence="6">
    <location>
        <begin position="224"/>
        <end position="241"/>
    </location>
</feature>
<evidence type="ECO:0000256" key="6">
    <source>
        <dbReference type="SAM" id="Phobius"/>
    </source>
</evidence>
<keyword evidence="8" id="KW-1185">Reference proteome</keyword>
<dbReference type="CDD" id="cd06580">
    <property type="entry name" value="TM_PBP1_transp_TpRbsC_like"/>
    <property type="match status" value="1"/>
</dbReference>
<proteinExistence type="predicted"/>
<evidence type="ECO:0000256" key="2">
    <source>
        <dbReference type="ARBA" id="ARBA00022475"/>
    </source>
</evidence>
<evidence type="ECO:0000256" key="3">
    <source>
        <dbReference type="ARBA" id="ARBA00022692"/>
    </source>
</evidence>
<dbReference type="Pfam" id="PF02653">
    <property type="entry name" value="BPD_transp_2"/>
    <property type="match status" value="1"/>
</dbReference>
<organism evidence="7 8">
    <name type="scientific">Candidatus Haliotispira prima</name>
    <dbReference type="NCBI Taxonomy" id="3034016"/>
    <lineage>
        <taxon>Bacteria</taxon>
        <taxon>Pseudomonadati</taxon>
        <taxon>Spirochaetota</taxon>
        <taxon>Spirochaetia</taxon>
        <taxon>Spirochaetales</taxon>
        <taxon>Spirochaetaceae</taxon>
        <taxon>Candidatus Haliotispira</taxon>
    </lineage>
</organism>
<evidence type="ECO:0000313" key="8">
    <source>
        <dbReference type="Proteomes" id="UP001228690"/>
    </source>
</evidence>
<name>A0ABY8MFS8_9SPIO</name>
<protein>
    <submittedName>
        <fullName evidence="7">ABC transporter permease</fullName>
    </submittedName>
</protein>
<feature type="transmembrane region" description="Helical" evidence="6">
    <location>
        <begin position="169"/>
        <end position="190"/>
    </location>
</feature>
<feature type="transmembrane region" description="Helical" evidence="6">
    <location>
        <begin position="307"/>
        <end position="331"/>
    </location>
</feature>
<feature type="transmembrane region" description="Helical" evidence="6">
    <location>
        <begin position="89"/>
        <end position="107"/>
    </location>
</feature>
<reference evidence="7 8" key="1">
    <citation type="submission" date="2023-04" db="EMBL/GenBank/DDBJ databases">
        <title>Spirochaete genome identified in red abalone sample constitutes a novel genus.</title>
        <authorList>
            <person name="Sharma S.P."/>
            <person name="Purcell C.M."/>
            <person name="Hyde J.R."/>
            <person name="Severin A.J."/>
        </authorList>
    </citation>
    <scope>NUCLEOTIDE SEQUENCE [LARGE SCALE GENOMIC DNA]</scope>
    <source>
        <strain evidence="7 8">SP-2023</strain>
    </source>
</reference>
<accession>A0ABY8MFS8</accession>
<dbReference type="InterPro" id="IPR001851">
    <property type="entry name" value="ABC_transp_permease"/>
</dbReference>
<evidence type="ECO:0000256" key="5">
    <source>
        <dbReference type="ARBA" id="ARBA00023136"/>
    </source>
</evidence>
<feature type="transmembrane region" description="Helical" evidence="6">
    <location>
        <begin position="119"/>
        <end position="137"/>
    </location>
</feature>
<comment type="subcellular location">
    <subcellularLocation>
        <location evidence="1">Cell membrane</location>
        <topology evidence="1">Multi-pass membrane protein</topology>
    </subcellularLocation>
</comment>
<feature type="transmembrane region" description="Helical" evidence="6">
    <location>
        <begin position="351"/>
        <end position="373"/>
    </location>
</feature>